<dbReference type="Proteomes" id="UP000248146">
    <property type="component" value="Unassembled WGS sequence"/>
</dbReference>
<dbReference type="OrthoDB" id="9805877at2"/>
<dbReference type="SUPFAM" id="SSF88713">
    <property type="entry name" value="Glycoside hydrolase/deacetylase"/>
    <property type="match status" value="1"/>
</dbReference>
<dbReference type="GO" id="GO:0005975">
    <property type="term" value="P:carbohydrate metabolic process"/>
    <property type="evidence" value="ECO:0007669"/>
    <property type="project" value="InterPro"/>
</dbReference>
<evidence type="ECO:0008006" key="3">
    <source>
        <dbReference type="Google" id="ProtNLM"/>
    </source>
</evidence>
<reference evidence="1 2" key="1">
    <citation type="submission" date="2018-06" db="EMBL/GenBank/DDBJ databases">
        <title>Pseudomonas diversity within urban Lake Michigan freshwaters.</title>
        <authorList>
            <person name="Batrich M."/>
            <person name="Hatzopoulos T."/>
            <person name="Putonti C."/>
        </authorList>
    </citation>
    <scope>NUCLEOTIDE SEQUENCE [LARGE SCALE GENOMIC DNA]</scope>
    <source>
        <strain evidence="1 2">MB-090714</strain>
    </source>
</reference>
<dbReference type="EMBL" id="QJRX01000001">
    <property type="protein sequence ID" value="PYC29552.1"/>
    <property type="molecule type" value="Genomic_DNA"/>
</dbReference>
<dbReference type="Pfam" id="PF22537">
    <property type="entry name" value="WbmS-like"/>
    <property type="match status" value="1"/>
</dbReference>
<sequence>MTATRCRTFSTVSCINMNDPDSWEDKVFLTFDIDWAHDEVLADCIDLVEQADVPATWFVTHETPLLARLRANPKFELGIHPNFNFLFNLQTQAGSSAEEVLERTMALVPDATAVRSHHMTQSSTLLSLFRSKGLTHDCNHFIPMTAGITLKPWLLWNDMLRVPYSWEDDIMCIYGQRQSLPDIGELLGRDGLMVFDFHPIHVYLNTENLQRYERTRSLHCQPGELIQERFSGSGARQWLLELLESSH</sequence>
<comment type="caution">
    <text evidence="1">The sequence shown here is derived from an EMBL/GenBank/DDBJ whole genome shotgun (WGS) entry which is preliminary data.</text>
</comment>
<organism evidence="1 2">
    <name type="scientific">Aquipseudomonas alcaligenes</name>
    <name type="common">Pseudomonas alcaligenes</name>
    <dbReference type="NCBI Taxonomy" id="43263"/>
    <lineage>
        <taxon>Bacteria</taxon>
        <taxon>Pseudomonadati</taxon>
        <taxon>Pseudomonadota</taxon>
        <taxon>Gammaproteobacteria</taxon>
        <taxon>Pseudomonadales</taxon>
        <taxon>Pseudomonadaceae</taxon>
        <taxon>Aquipseudomonas</taxon>
    </lineage>
</organism>
<dbReference type="RefSeq" id="WP_110680693.1">
    <property type="nucleotide sequence ID" value="NZ_QJRX01000001.1"/>
</dbReference>
<gene>
    <name evidence="1" type="ORF">DMO17_02330</name>
</gene>
<protein>
    <recommendedName>
        <fullName evidence="3">DUF2334 domain-containing protein</fullName>
    </recommendedName>
</protein>
<accession>A0A2V4LIJ0</accession>
<dbReference type="AlphaFoldDB" id="A0A2V4LIJ0"/>
<proteinExistence type="predicted"/>
<dbReference type="InterPro" id="IPR011330">
    <property type="entry name" value="Glyco_hydro/deAcase_b/a-brl"/>
</dbReference>
<dbReference type="InterPro" id="IPR054492">
    <property type="entry name" value="WbmS-like"/>
</dbReference>
<name>A0A2V4LIJ0_AQUAC</name>
<evidence type="ECO:0000313" key="1">
    <source>
        <dbReference type="EMBL" id="PYC29552.1"/>
    </source>
</evidence>
<dbReference type="Gene3D" id="3.20.20.370">
    <property type="entry name" value="Glycoside hydrolase/deacetylase"/>
    <property type="match status" value="1"/>
</dbReference>
<evidence type="ECO:0000313" key="2">
    <source>
        <dbReference type="Proteomes" id="UP000248146"/>
    </source>
</evidence>